<evidence type="ECO:0000313" key="2">
    <source>
        <dbReference type="Proteomes" id="UP000664132"/>
    </source>
</evidence>
<sequence>MAEEQLNCHGPGVTVNIEVSSTNKPEVKRRGSRAGTRLVQTMAPARLARKRANDRESQRSIRQRTKLYIRELEQRIQELSQTQLARDFEQVERRNKELEWGLRRLRDYLGRSDGSGEPMSLINRLMNFNGLGTAPLPKRDFSLSSQDKSRMVPLNWNDPATRLGSGSAYPVWRLSPRFLPPTGPVDSILLGLSQRQRSLANENAPGVLLIGPYHPDLRALVSADIPNDAHPVSSIVCSLFRRIVYSGFAEKAAMLFLVYHFIQWQVLPTMEIYHNMPDWYRPRRSQLATPHPFWTSLAIWGKLRDVLVRDQENYATEELMNLYQDCITVNWPFGNDNILVFGGEAMRMTDAFIHHIETQANWSLTLPFQRRYPELRNVCEFVDSRPQPMSSNVEFGSD</sequence>
<organism evidence="1 2">
    <name type="scientific">Cadophora malorum</name>
    <dbReference type="NCBI Taxonomy" id="108018"/>
    <lineage>
        <taxon>Eukaryota</taxon>
        <taxon>Fungi</taxon>
        <taxon>Dikarya</taxon>
        <taxon>Ascomycota</taxon>
        <taxon>Pezizomycotina</taxon>
        <taxon>Leotiomycetes</taxon>
        <taxon>Helotiales</taxon>
        <taxon>Ploettnerulaceae</taxon>
        <taxon>Cadophora</taxon>
    </lineage>
</organism>
<protein>
    <recommendedName>
        <fullName evidence="3">BZIP transcription factor</fullName>
    </recommendedName>
</protein>
<gene>
    <name evidence="1" type="ORF">IFR04_013569</name>
</gene>
<reference evidence="1" key="1">
    <citation type="submission" date="2021-02" db="EMBL/GenBank/DDBJ databases">
        <title>Genome sequence Cadophora malorum strain M34.</title>
        <authorList>
            <person name="Stefanovic E."/>
            <person name="Vu D."/>
            <person name="Scully C."/>
            <person name="Dijksterhuis J."/>
            <person name="Roader J."/>
            <person name="Houbraken J."/>
        </authorList>
    </citation>
    <scope>NUCLEOTIDE SEQUENCE</scope>
    <source>
        <strain evidence="1">M34</strain>
    </source>
</reference>
<dbReference type="AlphaFoldDB" id="A0A8H7W5P2"/>
<dbReference type="Pfam" id="PF11905">
    <property type="entry name" value="DUF3425"/>
    <property type="match status" value="1"/>
</dbReference>
<comment type="caution">
    <text evidence="1">The sequence shown here is derived from an EMBL/GenBank/DDBJ whole genome shotgun (WGS) entry which is preliminary data.</text>
</comment>
<keyword evidence="2" id="KW-1185">Reference proteome</keyword>
<evidence type="ECO:0008006" key="3">
    <source>
        <dbReference type="Google" id="ProtNLM"/>
    </source>
</evidence>
<proteinExistence type="predicted"/>
<dbReference type="Proteomes" id="UP000664132">
    <property type="component" value="Unassembled WGS sequence"/>
</dbReference>
<dbReference type="CDD" id="cd14688">
    <property type="entry name" value="bZIP_YAP"/>
    <property type="match status" value="1"/>
</dbReference>
<dbReference type="PANTHER" id="PTHR37012:SF2">
    <property type="entry name" value="BZIP DOMAIN-CONTAINING PROTEIN-RELATED"/>
    <property type="match status" value="1"/>
</dbReference>
<dbReference type="OrthoDB" id="2985014at2759"/>
<dbReference type="PANTHER" id="PTHR37012">
    <property type="entry name" value="B-ZIP TRANSCRIPTION FACTOR (EUROFUNG)-RELATED"/>
    <property type="match status" value="1"/>
</dbReference>
<dbReference type="InterPro" id="IPR021833">
    <property type="entry name" value="DUF3425"/>
</dbReference>
<dbReference type="Gene3D" id="1.20.5.170">
    <property type="match status" value="1"/>
</dbReference>
<name>A0A8H7W5P2_9HELO</name>
<dbReference type="EMBL" id="JAFJYH010000323">
    <property type="protein sequence ID" value="KAG4413278.1"/>
    <property type="molecule type" value="Genomic_DNA"/>
</dbReference>
<evidence type="ECO:0000313" key="1">
    <source>
        <dbReference type="EMBL" id="KAG4413278.1"/>
    </source>
</evidence>
<accession>A0A8H7W5P2</accession>